<comment type="caution">
    <text evidence="1">The sequence shown here is derived from an EMBL/GenBank/DDBJ whole genome shotgun (WGS) entry which is preliminary data.</text>
</comment>
<protein>
    <submittedName>
        <fullName evidence="1">Uncharacterized protein</fullName>
    </submittedName>
</protein>
<gene>
    <name evidence="1" type="ORF">S06H3_31149</name>
</gene>
<name>X1LKS0_9ZZZZ</name>
<reference evidence="1" key="1">
    <citation type="journal article" date="2014" name="Front. Microbiol.">
        <title>High frequency of phylogenetically diverse reductive dehalogenase-homologous genes in deep subseafloor sedimentary metagenomes.</title>
        <authorList>
            <person name="Kawai M."/>
            <person name="Futagami T."/>
            <person name="Toyoda A."/>
            <person name="Takaki Y."/>
            <person name="Nishi S."/>
            <person name="Hori S."/>
            <person name="Arai W."/>
            <person name="Tsubouchi T."/>
            <person name="Morono Y."/>
            <person name="Uchiyama I."/>
            <person name="Ito T."/>
            <person name="Fujiyama A."/>
            <person name="Inagaki F."/>
            <person name="Takami H."/>
        </authorList>
    </citation>
    <scope>NUCLEOTIDE SEQUENCE</scope>
    <source>
        <strain evidence="1">Expedition CK06-06</strain>
    </source>
</reference>
<proteinExistence type="predicted"/>
<dbReference type="EMBL" id="BARV01018413">
    <property type="protein sequence ID" value="GAI19688.1"/>
    <property type="molecule type" value="Genomic_DNA"/>
</dbReference>
<evidence type="ECO:0000313" key="1">
    <source>
        <dbReference type="EMBL" id="GAI19688.1"/>
    </source>
</evidence>
<accession>X1LKS0</accession>
<organism evidence="1">
    <name type="scientific">marine sediment metagenome</name>
    <dbReference type="NCBI Taxonomy" id="412755"/>
    <lineage>
        <taxon>unclassified sequences</taxon>
        <taxon>metagenomes</taxon>
        <taxon>ecological metagenomes</taxon>
    </lineage>
</organism>
<dbReference type="AlphaFoldDB" id="X1LKS0"/>
<sequence>MKAYAIKTKRGYITGNGVSAYGNLIYAYLYRTKREAFIDACDADKIVPVEIKLLKRKKK</sequence>